<dbReference type="Proteomes" id="UP000245202">
    <property type="component" value="Unassembled WGS sequence"/>
</dbReference>
<dbReference type="PANTHER" id="PTHR43264">
    <property type="match status" value="1"/>
</dbReference>
<dbReference type="InterPro" id="IPR001910">
    <property type="entry name" value="Inosine/uridine_hydrolase_dom"/>
</dbReference>
<dbReference type="PANTHER" id="PTHR43264:SF1">
    <property type="entry name" value="INOSINE_URIDINE-PREFERRING NUCLEOSIDE HYDROLASE DOMAIN-CONTAINING PROTEIN"/>
    <property type="match status" value="1"/>
</dbReference>
<feature type="domain" description="Inosine/uridine-preferring nucleoside hydrolase" evidence="1">
    <location>
        <begin position="19"/>
        <end position="217"/>
    </location>
</feature>
<dbReference type="InterPro" id="IPR036452">
    <property type="entry name" value="Ribo_hydro-like"/>
</dbReference>
<dbReference type="SUPFAM" id="SSF53590">
    <property type="entry name" value="Nucleoside hydrolase"/>
    <property type="match status" value="1"/>
</dbReference>
<comment type="caution">
    <text evidence="2">The sequence shown here is derived from an EMBL/GenBank/DDBJ whole genome shotgun (WGS) entry which is preliminary data.</text>
</comment>
<keyword evidence="3" id="KW-1185">Reference proteome</keyword>
<sequence>MTTEAKPAFYMLAEGPVPIILDTDIGPDCDDAGAVAVLHALQSEGQLRTVGMMHNTSSPWGAGCLDAINVYYGRDDIPVGTLEAPGFLVGEPYEKYNRLIATSCHNRYPEGRSVPDATSLYRQLLAEAEDGSVVIVAIGPLINLMHLLLADVDPEADAVSRLTGAELAALKVKHLIVMGGHFPAGKEWNFEMHPGSAAYVCANWPTSITFTGYEIGAAIPTGARLLAEAPDEHPVRRSYAAHLGEEPTRPSWDLTGVLYAARGAAPYWDIVRGRIIVDPESGANGWMDDPSGPHAYLVEKQAPASIAELLEELLVREP</sequence>
<dbReference type="RefSeq" id="WP_108995266.1">
    <property type="nucleotide sequence ID" value="NZ_BDQX01000356.1"/>
</dbReference>
<dbReference type="AlphaFoldDB" id="A0A2R5F385"/>
<dbReference type="Pfam" id="PF01156">
    <property type="entry name" value="IU_nuc_hydro"/>
    <property type="match status" value="1"/>
</dbReference>
<proteinExistence type="predicted"/>
<dbReference type="Gene3D" id="3.90.245.10">
    <property type="entry name" value="Ribonucleoside hydrolase-like"/>
    <property type="match status" value="1"/>
</dbReference>
<gene>
    <name evidence="2" type="ORF">PAT3040_05621</name>
</gene>
<dbReference type="GO" id="GO:0016799">
    <property type="term" value="F:hydrolase activity, hydrolyzing N-glycosyl compounds"/>
    <property type="evidence" value="ECO:0007669"/>
    <property type="project" value="InterPro"/>
</dbReference>
<dbReference type="EMBL" id="BDQX01000356">
    <property type="protein sequence ID" value="GBG10853.1"/>
    <property type="molecule type" value="Genomic_DNA"/>
</dbReference>
<protein>
    <recommendedName>
        <fullName evidence="1">Inosine/uridine-preferring nucleoside hydrolase domain-containing protein</fullName>
    </recommendedName>
</protein>
<reference evidence="2 3" key="1">
    <citation type="submission" date="2017-08" db="EMBL/GenBank/DDBJ databases">
        <title>Substantial Increase in Enzyme Production by Combined Drug-Resistance Mutations in Paenibacillus agaridevorans.</title>
        <authorList>
            <person name="Tanaka Y."/>
            <person name="Funane K."/>
            <person name="Hosaka T."/>
            <person name="Shiwa Y."/>
            <person name="Fujita N."/>
            <person name="Miyazaki T."/>
            <person name="Yoshikawa H."/>
            <person name="Murakami K."/>
            <person name="Kasahara K."/>
            <person name="Inaoka T."/>
            <person name="Hiraga Y."/>
            <person name="Ochi K."/>
        </authorList>
    </citation>
    <scope>NUCLEOTIDE SEQUENCE [LARGE SCALE GENOMIC DNA]</scope>
    <source>
        <strain evidence="2 3">T-3040</strain>
    </source>
</reference>
<evidence type="ECO:0000259" key="1">
    <source>
        <dbReference type="Pfam" id="PF01156"/>
    </source>
</evidence>
<organism evidence="2 3">
    <name type="scientific">Paenibacillus agaridevorans</name>
    <dbReference type="NCBI Taxonomy" id="171404"/>
    <lineage>
        <taxon>Bacteria</taxon>
        <taxon>Bacillati</taxon>
        <taxon>Bacillota</taxon>
        <taxon>Bacilli</taxon>
        <taxon>Bacillales</taxon>
        <taxon>Paenibacillaceae</taxon>
        <taxon>Paenibacillus</taxon>
    </lineage>
</organism>
<name>A0A2R5F385_9BACL</name>
<accession>A0A2R5F385</accession>
<evidence type="ECO:0000313" key="2">
    <source>
        <dbReference type="EMBL" id="GBG10853.1"/>
    </source>
</evidence>
<evidence type="ECO:0000313" key="3">
    <source>
        <dbReference type="Proteomes" id="UP000245202"/>
    </source>
</evidence>